<proteinExistence type="predicted"/>
<dbReference type="Proteomes" id="UP000299102">
    <property type="component" value="Unassembled WGS sequence"/>
</dbReference>
<organism evidence="2 3">
    <name type="scientific">Eumeta variegata</name>
    <name type="common">Bagworm moth</name>
    <name type="synonym">Eumeta japonica</name>
    <dbReference type="NCBI Taxonomy" id="151549"/>
    <lineage>
        <taxon>Eukaryota</taxon>
        <taxon>Metazoa</taxon>
        <taxon>Ecdysozoa</taxon>
        <taxon>Arthropoda</taxon>
        <taxon>Hexapoda</taxon>
        <taxon>Insecta</taxon>
        <taxon>Pterygota</taxon>
        <taxon>Neoptera</taxon>
        <taxon>Endopterygota</taxon>
        <taxon>Lepidoptera</taxon>
        <taxon>Glossata</taxon>
        <taxon>Ditrysia</taxon>
        <taxon>Tineoidea</taxon>
        <taxon>Psychidae</taxon>
        <taxon>Oiketicinae</taxon>
        <taxon>Eumeta</taxon>
    </lineage>
</organism>
<reference evidence="2 3" key="1">
    <citation type="journal article" date="2019" name="Commun. Biol.">
        <title>The bagworm genome reveals a unique fibroin gene that provides high tensile strength.</title>
        <authorList>
            <person name="Kono N."/>
            <person name="Nakamura H."/>
            <person name="Ohtoshi R."/>
            <person name="Tomita M."/>
            <person name="Numata K."/>
            <person name="Arakawa K."/>
        </authorList>
    </citation>
    <scope>NUCLEOTIDE SEQUENCE [LARGE SCALE GENOMIC DNA]</scope>
</reference>
<gene>
    <name evidence="2" type="ORF">EVAR_87929_1</name>
</gene>
<protein>
    <submittedName>
        <fullName evidence="2">Uncharacterized protein</fullName>
    </submittedName>
</protein>
<dbReference type="EMBL" id="BGZK01000655">
    <property type="protein sequence ID" value="GBP54854.1"/>
    <property type="molecule type" value="Genomic_DNA"/>
</dbReference>
<name>A0A4C1WXQ4_EUMVA</name>
<evidence type="ECO:0000313" key="3">
    <source>
        <dbReference type="Proteomes" id="UP000299102"/>
    </source>
</evidence>
<evidence type="ECO:0000313" key="2">
    <source>
        <dbReference type="EMBL" id="GBP54854.1"/>
    </source>
</evidence>
<feature type="region of interest" description="Disordered" evidence="1">
    <location>
        <begin position="22"/>
        <end position="44"/>
    </location>
</feature>
<keyword evidence="3" id="KW-1185">Reference proteome</keyword>
<accession>A0A4C1WXQ4</accession>
<evidence type="ECO:0000256" key="1">
    <source>
        <dbReference type="SAM" id="MobiDB-lite"/>
    </source>
</evidence>
<comment type="caution">
    <text evidence="2">The sequence shown here is derived from an EMBL/GenBank/DDBJ whole genome shotgun (WGS) entry which is preliminary data.</text>
</comment>
<sequence length="152" mass="16911">MRHYESLALADMRIDFRSMKANDRPCPATARRPGESVSPSAGAADADGSIMWCCARFGATKQRQTEGTLFTCGLWYNTTTSSINDVVQRRELIIRVTKEVFAPDKRALSSRSATRGLLVLATLNNGRLAGRRRLLLLSAQSRLHSRSTRRGR</sequence>
<dbReference type="AlphaFoldDB" id="A0A4C1WXQ4"/>